<dbReference type="EMBL" id="CP144746">
    <property type="protein sequence ID" value="WVZ61399.1"/>
    <property type="molecule type" value="Genomic_DNA"/>
</dbReference>
<dbReference type="Proteomes" id="UP001341281">
    <property type="component" value="Chromosome 02"/>
</dbReference>
<evidence type="ECO:0000313" key="3">
    <source>
        <dbReference type="Proteomes" id="UP001341281"/>
    </source>
</evidence>
<gene>
    <name evidence="2" type="ORF">U9M48_011278</name>
</gene>
<dbReference type="EMBL" id="CP144746">
    <property type="protein sequence ID" value="WVZ61396.1"/>
    <property type="molecule type" value="Genomic_DNA"/>
</dbReference>
<evidence type="ECO:0000256" key="1">
    <source>
        <dbReference type="SAM" id="MobiDB-lite"/>
    </source>
</evidence>
<protein>
    <submittedName>
        <fullName evidence="2">Uncharacterized protein</fullName>
    </submittedName>
</protein>
<name>A0AAQ3SVW5_PASNO</name>
<feature type="region of interest" description="Disordered" evidence="1">
    <location>
        <begin position="1"/>
        <end position="77"/>
    </location>
</feature>
<sequence length="77" mass="8416">MFTVFGASGDPLAMSSPRGPRTRSRMMHHKENNPAEAKAGGTRRQPIISAPPPEEPMVIAGMGGHWRPSQREHEGKN</sequence>
<evidence type="ECO:0000313" key="2">
    <source>
        <dbReference type="EMBL" id="WVZ61399.1"/>
    </source>
</evidence>
<dbReference type="AlphaFoldDB" id="A0AAQ3SVW5"/>
<keyword evidence="3" id="KW-1185">Reference proteome</keyword>
<proteinExistence type="predicted"/>
<accession>A0AAQ3SVW5</accession>
<reference evidence="2 3" key="1">
    <citation type="submission" date="2024-02" db="EMBL/GenBank/DDBJ databases">
        <title>High-quality chromosome-scale genome assembly of Pensacola bahiagrass (Paspalum notatum Flugge var. saurae).</title>
        <authorList>
            <person name="Vega J.M."/>
            <person name="Podio M."/>
            <person name="Orjuela J."/>
            <person name="Siena L.A."/>
            <person name="Pessino S.C."/>
            <person name="Combes M.C."/>
            <person name="Mariac C."/>
            <person name="Albertini E."/>
            <person name="Pupilli F."/>
            <person name="Ortiz J.P.A."/>
            <person name="Leblanc O."/>
        </authorList>
    </citation>
    <scope>NUCLEOTIDE SEQUENCE [LARGE SCALE GENOMIC DNA]</scope>
    <source>
        <strain evidence="2">R1</strain>
        <tissue evidence="2">Leaf</tissue>
    </source>
</reference>
<organism evidence="2 3">
    <name type="scientific">Paspalum notatum var. saurae</name>
    <dbReference type="NCBI Taxonomy" id="547442"/>
    <lineage>
        <taxon>Eukaryota</taxon>
        <taxon>Viridiplantae</taxon>
        <taxon>Streptophyta</taxon>
        <taxon>Embryophyta</taxon>
        <taxon>Tracheophyta</taxon>
        <taxon>Spermatophyta</taxon>
        <taxon>Magnoliopsida</taxon>
        <taxon>Liliopsida</taxon>
        <taxon>Poales</taxon>
        <taxon>Poaceae</taxon>
        <taxon>PACMAD clade</taxon>
        <taxon>Panicoideae</taxon>
        <taxon>Andropogonodae</taxon>
        <taxon>Paspaleae</taxon>
        <taxon>Paspalinae</taxon>
        <taxon>Paspalum</taxon>
    </lineage>
</organism>